<evidence type="ECO:0000313" key="1">
    <source>
        <dbReference type="EMBL" id="GDY32226.1"/>
    </source>
</evidence>
<gene>
    <name evidence="1" type="ORF">GTS_38590</name>
</gene>
<sequence length="194" mass="19861">MSAAALSPCSAATHPLTHSVVARSGLDAVPAASARSSQYLHSGRFPQAIQKNHSVPARRSPVGPLGESQVVVTVAAAQGGCLPAAAQSFAAVLPHRLQHAVAGHDASGIPAEHRLVDQPGELFQHRAGGQFGVGENTGAVAVVLLALVTAFTIHATMYGPLAARYAEMFGPTCVTPGPRLATRSPRCLAVSPRS</sequence>
<accession>A0A4D4JCV4</accession>
<proteinExistence type="predicted"/>
<name>A0A4D4JCV4_9PSEU</name>
<dbReference type="EMBL" id="BJFL01000022">
    <property type="protein sequence ID" value="GDY32226.1"/>
    <property type="molecule type" value="Genomic_DNA"/>
</dbReference>
<evidence type="ECO:0000313" key="2">
    <source>
        <dbReference type="Proteomes" id="UP000298860"/>
    </source>
</evidence>
<protein>
    <submittedName>
        <fullName evidence="1">Uncharacterized protein</fullName>
    </submittedName>
</protein>
<comment type="caution">
    <text evidence="1">The sequence shown here is derived from an EMBL/GenBank/DDBJ whole genome shotgun (WGS) entry which is preliminary data.</text>
</comment>
<keyword evidence="2" id="KW-1185">Reference proteome</keyword>
<organism evidence="1 2">
    <name type="scientific">Gandjariella thermophila</name>
    <dbReference type="NCBI Taxonomy" id="1931992"/>
    <lineage>
        <taxon>Bacteria</taxon>
        <taxon>Bacillati</taxon>
        <taxon>Actinomycetota</taxon>
        <taxon>Actinomycetes</taxon>
        <taxon>Pseudonocardiales</taxon>
        <taxon>Pseudonocardiaceae</taxon>
        <taxon>Gandjariella</taxon>
    </lineage>
</organism>
<dbReference type="AlphaFoldDB" id="A0A4D4JCV4"/>
<dbReference type="Proteomes" id="UP000298860">
    <property type="component" value="Unassembled WGS sequence"/>
</dbReference>
<reference evidence="2" key="1">
    <citation type="submission" date="2019-04" db="EMBL/GenBank/DDBJ databases">
        <title>Draft genome sequence of Pseudonocardiaceae bacterium SL3-2-4.</title>
        <authorList>
            <person name="Ningsih F."/>
            <person name="Yokota A."/>
            <person name="Sakai Y."/>
            <person name="Nanatani K."/>
            <person name="Yabe S."/>
            <person name="Oetari A."/>
            <person name="Sjamsuridzal W."/>
        </authorList>
    </citation>
    <scope>NUCLEOTIDE SEQUENCE [LARGE SCALE GENOMIC DNA]</scope>
    <source>
        <strain evidence="2">SL3-2-4</strain>
    </source>
</reference>